<evidence type="ECO:0000313" key="3">
    <source>
        <dbReference type="Proteomes" id="UP001516400"/>
    </source>
</evidence>
<protein>
    <submittedName>
        <fullName evidence="2">Uncharacterized protein</fullName>
    </submittedName>
</protein>
<accession>A0ABD2NTW0</accession>
<feature type="compositionally biased region" description="Polar residues" evidence="1">
    <location>
        <begin position="37"/>
        <end position="47"/>
    </location>
</feature>
<feature type="compositionally biased region" description="Low complexity" evidence="1">
    <location>
        <begin position="107"/>
        <end position="117"/>
    </location>
</feature>
<organism evidence="2 3">
    <name type="scientific">Cryptolaemus montrouzieri</name>
    <dbReference type="NCBI Taxonomy" id="559131"/>
    <lineage>
        <taxon>Eukaryota</taxon>
        <taxon>Metazoa</taxon>
        <taxon>Ecdysozoa</taxon>
        <taxon>Arthropoda</taxon>
        <taxon>Hexapoda</taxon>
        <taxon>Insecta</taxon>
        <taxon>Pterygota</taxon>
        <taxon>Neoptera</taxon>
        <taxon>Endopterygota</taxon>
        <taxon>Coleoptera</taxon>
        <taxon>Polyphaga</taxon>
        <taxon>Cucujiformia</taxon>
        <taxon>Coccinelloidea</taxon>
        <taxon>Coccinellidae</taxon>
        <taxon>Scymninae</taxon>
        <taxon>Scymnini</taxon>
        <taxon>Cryptolaemus</taxon>
    </lineage>
</organism>
<sequence>MELTVLPVLKKNSATIRNSTNEINGPSEIVATAKISNGVSSKGLTQNKTDHKESKSTAKLNNRNHETNNFITNDDLIPNSNIENKNRSDHGWTLVNNRRGNSKIEASGNSSKSGNNLKDGKQRM</sequence>
<keyword evidence="3" id="KW-1185">Reference proteome</keyword>
<comment type="caution">
    <text evidence="2">The sequence shown here is derived from an EMBL/GenBank/DDBJ whole genome shotgun (WGS) entry which is preliminary data.</text>
</comment>
<dbReference type="Proteomes" id="UP001516400">
    <property type="component" value="Unassembled WGS sequence"/>
</dbReference>
<evidence type="ECO:0000313" key="2">
    <source>
        <dbReference type="EMBL" id="KAL3282064.1"/>
    </source>
</evidence>
<name>A0ABD2NTW0_9CUCU</name>
<reference evidence="2 3" key="1">
    <citation type="journal article" date="2021" name="BMC Biol.">
        <title>Horizontally acquired antibacterial genes associated with adaptive radiation of ladybird beetles.</title>
        <authorList>
            <person name="Li H.S."/>
            <person name="Tang X.F."/>
            <person name="Huang Y.H."/>
            <person name="Xu Z.Y."/>
            <person name="Chen M.L."/>
            <person name="Du X.Y."/>
            <person name="Qiu B.Y."/>
            <person name="Chen P.T."/>
            <person name="Zhang W."/>
            <person name="Slipinski A."/>
            <person name="Escalona H.E."/>
            <person name="Waterhouse R.M."/>
            <person name="Zwick A."/>
            <person name="Pang H."/>
        </authorList>
    </citation>
    <scope>NUCLEOTIDE SEQUENCE [LARGE SCALE GENOMIC DNA]</scope>
    <source>
        <strain evidence="2">SYSU2018</strain>
    </source>
</reference>
<gene>
    <name evidence="2" type="ORF">HHI36_005264</name>
</gene>
<dbReference type="EMBL" id="JABFTP020000144">
    <property type="protein sequence ID" value="KAL3282064.1"/>
    <property type="molecule type" value="Genomic_DNA"/>
</dbReference>
<evidence type="ECO:0000256" key="1">
    <source>
        <dbReference type="SAM" id="MobiDB-lite"/>
    </source>
</evidence>
<feature type="compositionally biased region" description="Polar residues" evidence="1">
    <location>
        <begin position="57"/>
        <end position="83"/>
    </location>
</feature>
<proteinExistence type="predicted"/>
<feature type="non-terminal residue" evidence="2">
    <location>
        <position position="124"/>
    </location>
</feature>
<feature type="region of interest" description="Disordered" evidence="1">
    <location>
        <begin position="37"/>
        <end position="124"/>
    </location>
</feature>
<dbReference type="AlphaFoldDB" id="A0ABD2NTW0"/>